<proteinExistence type="predicted"/>
<dbReference type="PROSITE" id="PS50089">
    <property type="entry name" value="ZF_RING_2"/>
    <property type="match status" value="1"/>
</dbReference>
<dbReference type="PANTHER" id="PTHR31315">
    <property type="entry name" value="PROTEIN SIP5"/>
    <property type="match status" value="1"/>
</dbReference>
<dbReference type="InterPro" id="IPR001841">
    <property type="entry name" value="Znf_RING"/>
</dbReference>
<keyword evidence="1" id="KW-0862">Zinc</keyword>
<evidence type="ECO:0000313" key="3">
    <source>
        <dbReference type="EMBL" id="KAJ6236274.1"/>
    </source>
</evidence>
<evidence type="ECO:0000259" key="2">
    <source>
        <dbReference type="PROSITE" id="PS50089"/>
    </source>
</evidence>
<dbReference type="PANTHER" id="PTHR31315:SF1">
    <property type="entry name" value="PROTEIN SIP5"/>
    <property type="match status" value="1"/>
</dbReference>
<comment type="caution">
    <text evidence="3">The sequence shown here is derived from an EMBL/GenBank/DDBJ whole genome shotgun (WGS) entry which is preliminary data.</text>
</comment>
<protein>
    <submittedName>
        <fullName evidence="3">Protein sip5</fullName>
    </submittedName>
</protein>
<gene>
    <name evidence="3" type="ORF">M0813_28029</name>
</gene>
<dbReference type="Proteomes" id="UP001150062">
    <property type="component" value="Unassembled WGS sequence"/>
</dbReference>
<organism evidence="3 4">
    <name type="scientific">Anaeramoeba flamelloides</name>
    <dbReference type="NCBI Taxonomy" id="1746091"/>
    <lineage>
        <taxon>Eukaryota</taxon>
        <taxon>Metamonada</taxon>
        <taxon>Anaeramoebidae</taxon>
        <taxon>Anaeramoeba</taxon>
    </lineage>
</organism>
<reference evidence="3" key="1">
    <citation type="submission" date="2022-08" db="EMBL/GenBank/DDBJ databases">
        <title>Novel sulfate-reducing endosymbionts in the free-living metamonad Anaeramoeba.</title>
        <authorList>
            <person name="Jerlstrom-Hultqvist J."/>
            <person name="Cepicka I."/>
            <person name="Gallot-Lavallee L."/>
            <person name="Salas-Leiva D."/>
            <person name="Curtis B.A."/>
            <person name="Zahonova K."/>
            <person name="Pipaliya S."/>
            <person name="Dacks J."/>
            <person name="Roger A.J."/>
        </authorList>
    </citation>
    <scope>NUCLEOTIDE SEQUENCE</scope>
    <source>
        <strain evidence="3">Schooner1</strain>
    </source>
</reference>
<accession>A0ABQ8XV70</accession>
<dbReference type="EMBL" id="JAOAOG010000245">
    <property type="protein sequence ID" value="KAJ6236274.1"/>
    <property type="molecule type" value="Genomic_DNA"/>
</dbReference>
<evidence type="ECO:0000313" key="4">
    <source>
        <dbReference type="Proteomes" id="UP001150062"/>
    </source>
</evidence>
<dbReference type="InterPro" id="IPR039301">
    <property type="entry name" value="Sip5/DA2"/>
</dbReference>
<name>A0ABQ8XV70_9EUKA</name>
<sequence length="214" mass="25531">MTNKTQPNLEEYLEQSKTEFSKPTYEMYHKISYDQNKVKKFIKDERLAPMFPPLLDPLEISKKECSICYNYFPILNKSKCCSKGICTECFLQICPNIIGSQNDKCPYCRTNNYQVTYTKKKTTQNENKKVIIKKNKNENNKNLKFVELTRHSNEKARETFENEFKKIVTKLLEIKNKELNNGDYNDLIIHDKQKQLKFRKEREIFLSIRSNQQN</sequence>
<keyword evidence="4" id="KW-1185">Reference proteome</keyword>
<feature type="domain" description="RING-type" evidence="2">
    <location>
        <begin position="65"/>
        <end position="109"/>
    </location>
</feature>
<keyword evidence="1" id="KW-0479">Metal-binding</keyword>
<keyword evidence="1" id="KW-0863">Zinc-finger</keyword>
<evidence type="ECO:0000256" key="1">
    <source>
        <dbReference type="PROSITE-ProRule" id="PRU00175"/>
    </source>
</evidence>